<dbReference type="PROSITE" id="PS00108">
    <property type="entry name" value="PROTEIN_KINASE_ST"/>
    <property type="match status" value="1"/>
</dbReference>
<name>A0A933SD88_UNCEI</name>
<accession>A0A933SD88</accession>
<dbReference type="InterPro" id="IPR008271">
    <property type="entry name" value="Ser/Thr_kinase_AS"/>
</dbReference>
<evidence type="ECO:0000313" key="9">
    <source>
        <dbReference type="Proteomes" id="UP000696931"/>
    </source>
</evidence>
<evidence type="ECO:0000256" key="2">
    <source>
        <dbReference type="ARBA" id="ARBA00022741"/>
    </source>
</evidence>
<evidence type="ECO:0000256" key="6">
    <source>
        <dbReference type="SAM" id="Phobius"/>
    </source>
</evidence>
<dbReference type="GO" id="GO:0004674">
    <property type="term" value="F:protein serine/threonine kinase activity"/>
    <property type="evidence" value="ECO:0007669"/>
    <property type="project" value="TreeGrafter"/>
</dbReference>
<dbReference type="InterPro" id="IPR011042">
    <property type="entry name" value="6-blade_b-propeller_TolB-like"/>
</dbReference>
<dbReference type="EMBL" id="JACRIW010000042">
    <property type="protein sequence ID" value="MBI5169145.1"/>
    <property type="molecule type" value="Genomic_DNA"/>
</dbReference>
<evidence type="ECO:0000259" key="7">
    <source>
        <dbReference type="PROSITE" id="PS50011"/>
    </source>
</evidence>
<reference evidence="8" key="1">
    <citation type="submission" date="2020-07" db="EMBL/GenBank/DDBJ databases">
        <title>Huge and variable diversity of episymbiotic CPR bacteria and DPANN archaea in groundwater ecosystems.</title>
        <authorList>
            <person name="He C.Y."/>
            <person name="Keren R."/>
            <person name="Whittaker M."/>
            <person name="Farag I.F."/>
            <person name="Doudna J."/>
            <person name="Cate J.H.D."/>
            <person name="Banfield J.F."/>
        </authorList>
    </citation>
    <scope>NUCLEOTIDE SEQUENCE</scope>
    <source>
        <strain evidence="8">NC_groundwater_1813_Pr3_B-0.1um_71_17</strain>
    </source>
</reference>
<feature type="binding site" evidence="5">
    <location>
        <position position="41"/>
    </location>
    <ligand>
        <name>ATP</name>
        <dbReference type="ChEBI" id="CHEBI:30616"/>
    </ligand>
</feature>
<dbReference type="InterPro" id="IPR011009">
    <property type="entry name" value="Kinase-like_dom_sf"/>
</dbReference>
<organism evidence="8 9">
    <name type="scientific">Eiseniibacteriota bacterium</name>
    <dbReference type="NCBI Taxonomy" id="2212470"/>
    <lineage>
        <taxon>Bacteria</taxon>
        <taxon>Candidatus Eiseniibacteriota</taxon>
    </lineage>
</organism>
<comment type="caution">
    <text evidence="8">The sequence shown here is derived from an EMBL/GenBank/DDBJ whole genome shotgun (WGS) entry which is preliminary data.</text>
</comment>
<dbReference type="Gene3D" id="1.10.510.10">
    <property type="entry name" value="Transferase(Phosphotransferase) domain 1"/>
    <property type="match status" value="1"/>
</dbReference>
<dbReference type="Proteomes" id="UP000696931">
    <property type="component" value="Unassembled WGS sequence"/>
</dbReference>
<proteinExistence type="predicted"/>
<keyword evidence="6" id="KW-1133">Transmembrane helix</keyword>
<evidence type="ECO:0000256" key="5">
    <source>
        <dbReference type="PROSITE-ProRule" id="PRU10141"/>
    </source>
</evidence>
<dbReference type="Gene3D" id="2.120.10.60">
    <property type="entry name" value="Tricorn protease N-terminal domain"/>
    <property type="match status" value="1"/>
</dbReference>
<protein>
    <submittedName>
        <fullName evidence="8">Protein kinase</fullName>
    </submittedName>
</protein>
<dbReference type="Pfam" id="PF07676">
    <property type="entry name" value="PD40"/>
    <property type="match status" value="2"/>
</dbReference>
<keyword evidence="3 8" id="KW-0418">Kinase</keyword>
<sequence length="890" mass="95769">MSITPGTRLGPYEILAPIGAGGMGEVYRARDTRLARDVAVKILPPGFAANEDLRTRFEREAKTISSLNHPNICTLFDVGHEHDTHYLVMELIEGESLADRLAKGPLPLEQVLRYGSQIADALGRAHRQGIVHRDLKPANVMITKTGAKLLDFGLARSGPESSPVQGLTEAMTQAKPLTQQGTILGTFQYMAPEQLEGIEADARTDVFAFGALLYEMATGKRAFEGATRTSLIAAIVSASPRPMGELIPLTPPALEHVVRRCLEKDPDDRWQSAADIGNQLRWISEAGSRVGEPAPLAARRPFRLRASWGLHVVTAAVAALAVFAAIALTRKPSPVVTTSILPPKDMHFDANLGAATLSPDGSHVAYVVVGADGRSMLCIRSLSVGATQPLPGTEGATHPFWSPDSRQVGFFAGGKLRRIDAAGGPAQVVCDAISGRGGAWSPNGTILFTPNTGMALQRVPATGGTAVDETALDTTRFEISHRYAEFLPDGKHYLFLVESATGTTDTDQGFAVFAGELGSKKKKLVVATTGQARYSPATGRLLFLRSGALVAQPFDVRTQKLSGEAVPVAENVRRSNRWEALFTLSRSGMLVYSTGSSNEPHQLVMIGREGKDMGIVGKTTADYSSPKFSHDARRVAVGILDPSTQKTDVWVMDVVRGTSTRLTFDPENDGGPAWSRDDRTIFFGGTRSGRGDIFAKSSSGTGADSLVYASPYQDVVARVSADGASAWLISNQSKTSWDIFRLDLASGKCAAVLATPFLEAGPFTSPDGKWLAYASNESGRFEVYVQSLLDDGGKWQVSTEGGTYMAWTRGGNEIIYQSPDRKLMSVDVRTEPTFQAGTPQLLFDPRMRVTSSMEWDVTADGEQFVVSRPLEAPGVDPLTLVQNWATKLKK</sequence>
<dbReference type="PROSITE" id="PS00107">
    <property type="entry name" value="PROTEIN_KINASE_ATP"/>
    <property type="match status" value="1"/>
</dbReference>
<dbReference type="AlphaFoldDB" id="A0A933SD88"/>
<keyword evidence="2 5" id="KW-0547">Nucleotide-binding</keyword>
<dbReference type="SUPFAM" id="SSF56112">
    <property type="entry name" value="Protein kinase-like (PK-like)"/>
    <property type="match status" value="1"/>
</dbReference>
<dbReference type="Pfam" id="PF00069">
    <property type="entry name" value="Pkinase"/>
    <property type="match status" value="1"/>
</dbReference>
<keyword evidence="6" id="KW-0812">Transmembrane</keyword>
<dbReference type="SMART" id="SM00220">
    <property type="entry name" value="S_TKc"/>
    <property type="match status" value="1"/>
</dbReference>
<dbReference type="SUPFAM" id="SSF82171">
    <property type="entry name" value="DPP6 N-terminal domain-like"/>
    <property type="match status" value="1"/>
</dbReference>
<feature type="domain" description="Protein kinase" evidence="7">
    <location>
        <begin position="12"/>
        <end position="283"/>
    </location>
</feature>
<keyword evidence="6" id="KW-0472">Membrane</keyword>
<keyword evidence="1" id="KW-0808">Transferase</keyword>
<dbReference type="PANTHER" id="PTHR43289:SF6">
    <property type="entry name" value="SERINE_THREONINE-PROTEIN KINASE NEKL-3"/>
    <property type="match status" value="1"/>
</dbReference>
<dbReference type="PANTHER" id="PTHR43289">
    <property type="entry name" value="MITOGEN-ACTIVATED PROTEIN KINASE KINASE KINASE 20-RELATED"/>
    <property type="match status" value="1"/>
</dbReference>
<dbReference type="Gene3D" id="2.120.10.30">
    <property type="entry name" value="TolB, C-terminal domain"/>
    <property type="match status" value="2"/>
</dbReference>
<dbReference type="Gene3D" id="3.30.200.20">
    <property type="entry name" value="Phosphorylase Kinase, domain 1"/>
    <property type="match status" value="1"/>
</dbReference>
<dbReference type="CDD" id="cd14014">
    <property type="entry name" value="STKc_PknB_like"/>
    <property type="match status" value="1"/>
</dbReference>
<dbReference type="GO" id="GO:0005524">
    <property type="term" value="F:ATP binding"/>
    <property type="evidence" value="ECO:0007669"/>
    <property type="project" value="UniProtKB-UniRule"/>
</dbReference>
<evidence type="ECO:0000313" key="8">
    <source>
        <dbReference type="EMBL" id="MBI5169145.1"/>
    </source>
</evidence>
<dbReference type="PROSITE" id="PS50011">
    <property type="entry name" value="PROTEIN_KINASE_DOM"/>
    <property type="match status" value="1"/>
</dbReference>
<feature type="transmembrane region" description="Helical" evidence="6">
    <location>
        <begin position="308"/>
        <end position="328"/>
    </location>
</feature>
<evidence type="ECO:0000256" key="1">
    <source>
        <dbReference type="ARBA" id="ARBA00022679"/>
    </source>
</evidence>
<evidence type="ECO:0000256" key="4">
    <source>
        <dbReference type="ARBA" id="ARBA00022840"/>
    </source>
</evidence>
<dbReference type="InterPro" id="IPR000719">
    <property type="entry name" value="Prot_kinase_dom"/>
</dbReference>
<keyword evidence="4 5" id="KW-0067">ATP-binding</keyword>
<evidence type="ECO:0000256" key="3">
    <source>
        <dbReference type="ARBA" id="ARBA00022777"/>
    </source>
</evidence>
<dbReference type="InterPro" id="IPR011659">
    <property type="entry name" value="WD40"/>
</dbReference>
<dbReference type="InterPro" id="IPR017441">
    <property type="entry name" value="Protein_kinase_ATP_BS"/>
</dbReference>
<gene>
    <name evidence="8" type="ORF">HZA61_06630</name>
</gene>